<sequence length="178" mass="18880">MHGIPVLFSLIVAASASKALRYTVPSSFKAAANNCTLPAEFVVANFTTYTDKKEGSPGTVSFQFSDPDTKIQTTCQHNSTSTGSGPSKNRYACDNVKIAFVYQTTGIAGLTVAERACSSGTGTQFEASGLVVPDLDCTDTSTGTLCHAKEKSIPGDFESFQPVPPGVPTRRDQKNWRG</sequence>
<comment type="caution">
    <text evidence="1">The sequence shown here is derived from an EMBL/GenBank/DDBJ whole genome shotgun (WGS) entry which is preliminary data.</text>
</comment>
<protein>
    <submittedName>
        <fullName evidence="1">Uncharacterized protein</fullName>
    </submittedName>
</protein>
<gene>
    <name evidence="1" type="ORF">ONZ43_g903</name>
</gene>
<proteinExistence type="predicted"/>
<evidence type="ECO:0000313" key="2">
    <source>
        <dbReference type="Proteomes" id="UP001153334"/>
    </source>
</evidence>
<organism evidence="1 2">
    <name type="scientific">Nemania bipapillata</name>
    <dbReference type="NCBI Taxonomy" id="110536"/>
    <lineage>
        <taxon>Eukaryota</taxon>
        <taxon>Fungi</taxon>
        <taxon>Dikarya</taxon>
        <taxon>Ascomycota</taxon>
        <taxon>Pezizomycotina</taxon>
        <taxon>Sordariomycetes</taxon>
        <taxon>Xylariomycetidae</taxon>
        <taxon>Xylariales</taxon>
        <taxon>Xylariaceae</taxon>
        <taxon>Nemania</taxon>
    </lineage>
</organism>
<dbReference type="EMBL" id="JAPESX010000132">
    <property type="protein sequence ID" value="KAJ8123051.1"/>
    <property type="molecule type" value="Genomic_DNA"/>
</dbReference>
<name>A0ACC2J6B8_9PEZI</name>
<accession>A0ACC2J6B8</accession>
<dbReference type="Proteomes" id="UP001153334">
    <property type="component" value="Unassembled WGS sequence"/>
</dbReference>
<evidence type="ECO:0000313" key="1">
    <source>
        <dbReference type="EMBL" id="KAJ8123051.1"/>
    </source>
</evidence>
<reference evidence="1" key="1">
    <citation type="submission" date="2022-11" db="EMBL/GenBank/DDBJ databases">
        <title>Genome Sequence of Nemania bipapillata.</title>
        <authorList>
            <person name="Buettner E."/>
        </authorList>
    </citation>
    <scope>NUCLEOTIDE SEQUENCE</scope>
    <source>
        <strain evidence="1">CP14</strain>
    </source>
</reference>
<keyword evidence="2" id="KW-1185">Reference proteome</keyword>